<evidence type="ECO:0000313" key="3">
    <source>
        <dbReference type="Proteomes" id="UP001461163"/>
    </source>
</evidence>
<keyword evidence="3" id="KW-1185">Reference proteome</keyword>
<gene>
    <name evidence="2" type="ORF">WNY77_20445</name>
</gene>
<proteinExistence type="predicted"/>
<dbReference type="RefSeq" id="WP_342882800.1">
    <property type="nucleotide sequence ID" value="NZ_JBBMQS010000019.1"/>
</dbReference>
<dbReference type="EMBL" id="JBBMQS010000019">
    <property type="protein sequence ID" value="MEM5499792.1"/>
    <property type="molecule type" value="Genomic_DNA"/>
</dbReference>
<feature type="domain" description="DUF6895" evidence="1">
    <location>
        <begin position="23"/>
        <end position="299"/>
    </location>
</feature>
<organism evidence="2 3">
    <name type="scientific">Paraglaciecola mesophila</name>
    <dbReference type="NCBI Taxonomy" id="197222"/>
    <lineage>
        <taxon>Bacteria</taxon>
        <taxon>Pseudomonadati</taxon>
        <taxon>Pseudomonadota</taxon>
        <taxon>Gammaproteobacteria</taxon>
        <taxon>Alteromonadales</taxon>
        <taxon>Alteromonadaceae</taxon>
        <taxon>Paraglaciecola</taxon>
    </lineage>
</organism>
<dbReference type="Pfam" id="PF21836">
    <property type="entry name" value="DUF6895"/>
    <property type="match status" value="1"/>
</dbReference>
<protein>
    <recommendedName>
        <fullName evidence="1">DUF6895 domain-containing protein</fullName>
    </recommendedName>
</protein>
<evidence type="ECO:0000313" key="2">
    <source>
        <dbReference type="EMBL" id="MEM5499792.1"/>
    </source>
</evidence>
<accession>A0ABU9T0X5</accession>
<sequence length="419" mass="48522">MNKLKIELFKKDIEAKIKNIDIWLDENKEYFDLYRISDSETTFLHRKSFCEYSLYLLVCNNHTIKSKSKIVEKQFFDQLKDEKFLQLAKANRELFLAFGLPIAVAKHLGVNNTEHENYFADELYSQHARSLELVPFRMMDYIFATQIHGDLAHIFPVKSLYAMSNFTRLPDPIHTDESQAYALTHNVFYLTGMRKCHDFLDVGLRFDHGIVNSLEALLIKYIAKQDLDVSLELLASLALTGHCKEWHMDLVFCEIAKVIQNDTIIPGPVGRMGDDVKQRHGEKFQTWAKNYHTMLVAAMCLRIIYDQLDDIFVSADPVDLKLIYSLGHSLRLADEYNLPLLLTVLKSLETDREAIEKVGLGHVIDNTVKFVNSQRNERGYIGYFHDEKLKNQSKCFETSVHSTIKKIDDCIDWKKLAIA</sequence>
<dbReference type="Proteomes" id="UP001461163">
    <property type="component" value="Unassembled WGS sequence"/>
</dbReference>
<dbReference type="InterPro" id="IPR054190">
    <property type="entry name" value="DUF6895"/>
</dbReference>
<comment type="caution">
    <text evidence="2">The sequence shown here is derived from an EMBL/GenBank/DDBJ whole genome shotgun (WGS) entry which is preliminary data.</text>
</comment>
<name>A0ABU9T0X5_9ALTE</name>
<evidence type="ECO:0000259" key="1">
    <source>
        <dbReference type="Pfam" id="PF21836"/>
    </source>
</evidence>
<reference evidence="2 3" key="1">
    <citation type="submission" date="2024-03" db="EMBL/GenBank/DDBJ databases">
        <title>Community enrichment and isolation of bacterial strains for fucoidan degradation.</title>
        <authorList>
            <person name="Sichert A."/>
        </authorList>
    </citation>
    <scope>NUCLEOTIDE SEQUENCE [LARGE SCALE GENOMIC DNA]</scope>
    <source>
        <strain evidence="2 3">AS12</strain>
    </source>
</reference>